<protein>
    <submittedName>
        <fullName evidence="2">Uncharacterized protein</fullName>
    </submittedName>
</protein>
<organism evidence="2 3">
    <name type="scientific">Modicella reniformis</name>
    <dbReference type="NCBI Taxonomy" id="1440133"/>
    <lineage>
        <taxon>Eukaryota</taxon>
        <taxon>Fungi</taxon>
        <taxon>Fungi incertae sedis</taxon>
        <taxon>Mucoromycota</taxon>
        <taxon>Mortierellomycotina</taxon>
        <taxon>Mortierellomycetes</taxon>
        <taxon>Mortierellales</taxon>
        <taxon>Mortierellaceae</taxon>
        <taxon>Modicella</taxon>
    </lineage>
</organism>
<sequence>ACSTRGPRPININNSKNMSSKKNITATTKMTNTTITTRTIIRTTTVAIPAAPTTTLPLPPPPPPPPPPPCTAKTVQVKMAKKWIFTLILTWRITQRRVVVPQRLKELSHTIDLTN</sequence>
<reference evidence="2" key="1">
    <citation type="journal article" date="2020" name="Fungal Divers.">
        <title>Resolving the Mortierellaceae phylogeny through synthesis of multi-gene phylogenetics and phylogenomics.</title>
        <authorList>
            <person name="Vandepol N."/>
            <person name="Liber J."/>
            <person name="Desiro A."/>
            <person name="Na H."/>
            <person name="Kennedy M."/>
            <person name="Barry K."/>
            <person name="Grigoriev I.V."/>
            <person name="Miller A.N."/>
            <person name="O'Donnell K."/>
            <person name="Stajich J.E."/>
            <person name="Bonito G."/>
        </authorList>
    </citation>
    <scope>NUCLEOTIDE SEQUENCE</scope>
    <source>
        <strain evidence="2">MES-2147</strain>
    </source>
</reference>
<comment type="caution">
    <text evidence="2">The sequence shown here is derived from an EMBL/GenBank/DDBJ whole genome shotgun (WGS) entry which is preliminary data.</text>
</comment>
<evidence type="ECO:0000313" key="3">
    <source>
        <dbReference type="Proteomes" id="UP000749646"/>
    </source>
</evidence>
<dbReference type="AlphaFoldDB" id="A0A9P6IK83"/>
<keyword evidence="3" id="KW-1185">Reference proteome</keyword>
<name>A0A9P6IK83_9FUNG</name>
<feature type="compositionally biased region" description="Pro residues" evidence="1">
    <location>
        <begin position="57"/>
        <end position="70"/>
    </location>
</feature>
<proteinExistence type="predicted"/>
<feature type="non-terminal residue" evidence="2">
    <location>
        <position position="1"/>
    </location>
</feature>
<dbReference type="EMBL" id="JAAAHW010010278">
    <property type="protein sequence ID" value="KAF9928034.1"/>
    <property type="molecule type" value="Genomic_DNA"/>
</dbReference>
<feature type="region of interest" description="Disordered" evidence="1">
    <location>
        <begin position="51"/>
        <end position="72"/>
    </location>
</feature>
<accession>A0A9P6IK83</accession>
<evidence type="ECO:0000256" key="1">
    <source>
        <dbReference type="SAM" id="MobiDB-lite"/>
    </source>
</evidence>
<evidence type="ECO:0000313" key="2">
    <source>
        <dbReference type="EMBL" id="KAF9928034.1"/>
    </source>
</evidence>
<gene>
    <name evidence="2" type="ORF">BGZ65_006455</name>
</gene>
<feature type="non-terminal residue" evidence="2">
    <location>
        <position position="115"/>
    </location>
</feature>
<dbReference type="Proteomes" id="UP000749646">
    <property type="component" value="Unassembled WGS sequence"/>
</dbReference>